<gene>
    <name evidence="1" type="ORF">SAMN04488500_114105</name>
</gene>
<dbReference type="OrthoDB" id="1681562at2"/>
<dbReference type="EMBL" id="FWXI01000014">
    <property type="protein sequence ID" value="SMC94396.1"/>
    <property type="molecule type" value="Genomic_DNA"/>
</dbReference>
<organism evidence="1 2">
    <name type="scientific">Sporomusa malonica</name>
    <dbReference type="NCBI Taxonomy" id="112901"/>
    <lineage>
        <taxon>Bacteria</taxon>
        <taxon>Bacillati</taxon>
        <taxon>Bacillota</taxon>
        <taxon>Negativicutes</taxon>
        <taxon>Selenomonadales</taxon>
        <taxon>Sporomusaceae</taxon>
        <taxon>Sporomusa</taxon>
    </lineage>
</organism>
<keyword evidence="2" id="KW-1185">Reference proteome</keyword>
<evidence type="ECO:0000313" key="1">
    <source>
        <dbReference type="EMBL" id="SMC94396.1"/>
    </source>
</evidence>
<reference evidence="1 2" key="1">
    <citation type="submission" date="2017-04" db="EMBL/GenBank/DDBJ databases">
        <authorList>
            <person name="Afonso C.L."/>
            <person name="Miller P.J."/>
            <person name="Scott M.A."/>
            <person name="Spackman E."/>
            <person name="Goraichik I."/>
            <person name="Dimitrov K.M."/>
            <person name="Suarez D.L."/>
            <person name="Swayne D.E."/>
        </authorList>
    </citation>
    <scope>NUCLEOTIDE SEQUENCE [LARGE SCALE GENOMIC DNA]</scope>
    <source>
        <strain evidence="1 2">DSM 5090</strain>
    </source>
</reference>
<dbReference type="RefSeq" id="WP_084576918.1">
    <property type="nucleotide sequence ID" value="NZ_CP155572.1"/>
</dbReference>
<dbReference type="STRING" id="112901.SAMN04488500_114105"/>
<accession>A0A1W2DBC9</accession>
<dbReference type="AlphaFoldDB" id="A0A1W2DBC9"/>
<evidence type="ECO:0000313" key="2">
    <source>
        <dbReference type="Proteomes" id="UP000192738"/>
    </source>
</evidence>
<dbReference type="Proteomes" id="UP000192738">
    <property type="component" value="Unassembled WGS sequence"/>
</dbReference>
<proteinExistence type="predicted"/>
<name>A0A1W2DBC9_9FIRM</name>
<sequence>MSIHMSQLPVKKVCIDGRALSEDGAYEFTVDCGAVYFDAVYDNDGKLKSIEQYFYTDRFSRDDLDSAMKDDQLLTVDERDFPAKTYLLSKHISGQDWLRFHAVVPCAVNPDYFYNKFIGE</sequence>
<protein>
    <submittedName>
        <fullName evidence="1">Uncharacterized protein</fullName>
    </submittedName>
</protein>